<feature type="domain" description="Calx-beta" evidence="4">
    <location>
        <begin position="2398"/>
        <end position="2494"/>
    </location>
</feature>
<keyword evidence="3" id="KW-0106">Calcium</keyword>
<evidence type="ECO:0000313" key="5">
    <source>
        <dbReference type="EMBL" id="QDU72836.1"/>
    </source>
</evidence>
<proteinExistence type="predicted"/>
<dbReference type="GO" id="GO:0006508">
    <property type="term" value="P:proteolysis"/>
    <property type="evidence" value="ECO:0007669"/>
    <property type="project" value="InterPro"/>
</dbReference>
<dbReference type="InterPro" id="IPR038081">
    <property type="entry name" value="CalX-like_sf"/>
</dbReference>
<reference evidence="5 6" key="1">
    <citation type="submission" date="2019-02" db="EMBL/GenBank/DDBJ databases">
        <title>Deep-cultivation of Planctomycetes and their phenomic and genomic characterization uncovers novel biology.</title>
        <authorList>
            <person name="Wiegand S."/>
            <person name="Jogler M."/>
            <person name="Boedeker C."/>
            <person name="Pinto D."/>
            <person name="Vollmers J."/>
            <person name="Rivas-Marin E."/>
            <person name="Kohn T."/>
            <person name="Peeters S.H."/>
            <person name="Heuer A."/>
            <person name="Rast P."/>
            <person name="Oberbeckmann S."/>
            <person name="Bunk B."/>
            <person name="Jeske O."/>
            <person name="Meyerdierks A."/>
            <person name="Storesund J.E."/>
            <person name="Kallscheuer N."/>
            <person name="Luecker S."/>
            <person name="Lage O.M."/>
            <person name="Pohl T."/>
            <person name="Merkel B.J."/>
            <person name="Hornburger P."/>
            <person name="Mueller R.-W."/>
            <person name="Bruemmer F."/>
            <person name="Labrenz M."/>
            <person name="Spormann A.M."/>
            <person name="Op den Camp H."/>
            <person name="Overmann J."/>
            <person name="Amann R."/>
            <person name="Jetten M.S.M."/>
            <person name="Mascher T."/>
            <person name="Medema M.H."/>
            <person name="Devos D.P."/>
            <person name="Kaster A.-K."/>
            <person name="Ovreas L."/>
            <person name="Rohde M."/>
            <person name="Galperin M.Y."/>
            <person name="Jogler C."/>
        </authorList>
    </citation>
    <scope>NUCLEOTIDE SEQUENCE [LARGE SCALE GENOMIC DNA]</scope>
    <source>
        <strain evidence="5 6">Pan265</strain>
    </source>
</reference>
<evidence type="ECO:0000256" key="2">
    <source>
        <dbReference type="ARBA" id="ARBA00022737"/>
    </source>
</evidence>
<dbReference type="Pfam" id="PF06739">
    <property type="entry name" value="SBBP"/>
    <property type="match status" value="1"/>
</dbReference>
<dbReference type="KEGG" id="mcad:Pan265_27120"/>
<dbReference type="OrthoDB" id="253958at2"/>
<feature type="domain" description="Calx-beta" evidence="4">
    <location>
        <begin position="2728"/>
        <end position="2825"/>
    </location>
</feature>
<dbReference type="Proteomes" id="UP000320386">
    <property type="component" value="Chromosome"/>
</dbReference>
<feature type="domain" description="Calx-beta" evidence="4">
    <location>
        <begin position="2838"/>
        <end position="2935"/>
    </location>
</feature>
<feature type="domain" description="Calx-beta" evidence="4">
    <location>
        <begin position="1404"/>
        <end position="1500"/>
    </location>
</feature>
<name>A0A518C0T7_9BACT</name>
<dbReference type="InterPro" id="IPR026919">
    <property type="entry name" value="ADGRV1"/>
</dbReference>
<dbReference type="PROSITE" id="PS00141">
    <property type="entry name" value="ASP_PROTEASE"/>
    <property type="match status" value="1"/>
</dbReference>
<feature type="domain" description="Calx-beta" evidence="4">
    <location>
        <begin position="520"/>
        <end position="616"/>
    </location>
</feature>
<dbReference type="SUPFAM" id="SSF141072">
    <property type="entry name" value="CalX-like"/>
    <property type="match status" value="19"/>
</dbReference>
<evidence type="ECO:0000313" key="6">
    <source>
        <dbReference type="Proteomes" id="UP000320386"/>
    </source>
</evidence>
<keyword evidence="1" id="KW-0732">Signal</keyword>
<feature type="domain" description="Calx-beta" evidence="4">
    <location>
        <begin position="1731"/>
        <end position="1827"/>
    </location>
</feature>
<feature type="domain" description="Calx-beta" evidence="4">
    <location>
        <begin position="1840"/>
        <end position="1945"/>
    </location>
</feature>
<feature type="domain" description="Calx-beta" evidence="4">
    <location>
        <begin position="2617"/>
        <end position="2715"/>
    </location>
</feature>
<keyword evidence="6" id="KW-1185">Reference proteome</keyword>
<feature type="domain" description="Calx-beta" evidence="4">
    <location>
        <begin position="1513"/>
        <end position="1609"/>
    </location>
</feature>
<feature type="domain" description="Calx-beta" evidence="4">
    <location>
        <begin position="1070"/>
        <end position="1169"/>
    </location>
</feature>
<feature type="domain" description="Calx-beta" evidence="4">
    <location>
        <begin position="2071"/>
        <end position="2167"/>
    </location>
</feature>
<sequence length="2956" mass="302607">MPIRRALAAFLRSMSTTNNTPATAMNHGPSKPAPFEPLEDRIMLSADLAAGFAFGSNDTFDIDNEEEVIDVATDTAGNLYAVANIKGTVNVDPNGFTELATSGPADGDTAILKYSSDGTLLWAAKLGDATSDTGSSIAVDGSGNVYVTGSFTGTLDVDPGAGTNNLTSVGNEDAFVVALDSDGNHLWGFSLGAAGEDTTGGGIIVAGANVLLGAGFSGTLDLDHGAGTNNVGAANNAGTSFLAAYAAADGSFQSGFALGDGNTGATMLYSGTTDSSGNILLTGGFTGTVDFDPGVGTEDATSAGGVDIFVLSLDNAFAHAWDHQFGDTGDDFATSVATDGADNVFLAGGFAGTVDFDPGVGTSNLASAGVGDTDGFVISLDTNGDFVWGLEFNAADATGLLDELQIDVFDTNKLAIAGALEGTVQLDPVGGTAETSTDGLADQEGFVVELNDIETANPAFGGVSQFGGTGSSEVSEIVGLPTGGFLVGGNFSGTIDLDPGAATDEFTALGDGSTTDSFLARLSSADSGLVTITTTDPRATEEGTTTATFTVTRSGGTTGDLDVTITVGGTATDTDDFANIPTTVTIPDGQASATITVTPVDDGDTEGTESVLITLVEGDGYDLGANDTMASAAILDNEADNTLFNTALLAGTLNVFTLTDSITVTTDGAGNILDGIGIDIDGNEFDIFSGTYTLADDGSGEASFNISDEPGGPVTVDFEVTASNDVAVGRENTFAVDEPDFFGFIVDTGTSFNTADLAGEWTMVSFDTRGEFTVAANGTVTGQVFGDFGTAALTAGSTMDVTADGVVTITAVTAGGTRTLTGQLAQNSDVMMGNENGLTGADPASFFIAVKSGTDVTDDTINGNYANVGLYDLGTGTFSNGTVTGNTEFEGGMSSFTGTYDLTSTGRFTGSVVVTDEGQDPEPAIGFSGAINASGDLIISNATNIAEAVAEEGDAGLFAFVDAAPSTNVVGVTTTDTTAAEATPADATGAFTITRTGTEGALDVAYRITGTARNGVDYVELTGTATIPDGQQSVVITVTPEDDTLVEGDETVIITLLPNAAYDISMNDAAQLTIADNEPTVTIAATDDAAAEATPANATGEFTVTRVGNTTGDLVVAYRLTGTARNGVDYERQTGTVTIADGDDTATITITPTDDTLAEGDETVTATLINRAGYTVGDDDTADVTIADNEPVVTIVSDANPGDSVSEEGDTDGTFTVTRTGSTAEALEVAYRLTGTARNGVDYERQTGTVEIPIGQASATITIEAIDDDLVEGDETVTATLINRAGYAIGDDNEADISLTDNEPTVTIAATDDAADEDGGTGTFTVTRVGNTTGDLEIAYRLTGTARNGTDYVELTGTVTIADGDATATITVTPEDDALVEGSETVTATLLNRNTYAIGDDNAADITIADNEPTITIAATDDAADEDGGTGTFTVTRAGNTSGDLEVSYRLTGTARNGTDYAQLTGTVTILDGDATATITVTPENDALVENDETVTATLLNRPEYAIGDDNSADITIADNEPQLSIEAIDPTASEDGDNGAFRITRDGSTVGDIEVRIRVSGTARNGTDYGAIDRTITLSDGQPFVDVNVVPVNDNLVERDETAVVTILPSRAYTLGNDTSATVTIADNSPVINITANDDAADEDGDTGQFTVTRTGSTVGDVEVLIRVTGTARNGTDYTTIERTITIPDGDASVTIDVTPDDDALVEGDETVTVTVLRSNAYNLGDNTDATVTIADNEPVVTIAANDAAADEDGGTGQFTVTRTGDNTDAVVVNVRMTGTARNGTDYTTVNRTVTIEANQNTATIDITPVNDDRVEDAETVTATLVRGTGYSLGGTVSADVTIADNSPTITIASDTNPGDDTADEDGDTGTFRISRAGSTVGDVDVRIRVSGTARNGTDYTTTGDARIERTVTIPDGDAFVDIPVNVINDDRVEDDETVTVTVLRSNAYNLGATTDATVTIADNSPTITIASDTNPGDDTADEDGDTGTFRISRAGSTTGDVEVRIRVSGTARNGTDYTAIERTVTIPDGDAFVDIPVDVTNDSLVENDETVTITLLRSNAYNLGATTDATVTIADNEPVINITANDAAADEDGDAGSFRVIRTGSTVGDVEVLIRVSGTARNGTDYTAIERTVTIPDGDAFVDIPVNVINDSLVENDETVTVTLLRSNAYTLGDDTDATVTIADNEPVINIAANDAAADEDGDAGQFTVTRTGSTVGDVEVLIRVTGTARNGTDYTAIERTVTIPDGDATVTIDVDAINDSLVENDETVTVTLLRSNAYTLGDDTDASVTIADNEPVINIAANDDAADEDGDAGQFTVTRTGSTVGDVEVLIRVTGTARNGTDYTAIERTVTIPDGDATVTIDVDAINDSLVENDETVTVTLLRSNAYSLGDDTDATVTIADNEPVINIAANDNAAEEAGDAGQFTVTRTGSTVADVEVLIRVTGTARNGTDYTAIERTVTILDGDATATIDVAPIQDDLVEGDETVTVTVLRSNAYTLGDDTDATVTIADDEPTVTITANDAVADESGNNDGQFTVSRTGSTAGTLDVILLITGSARNGVDYTEIERTVTIPDGQASTTIDVAPIDDGNTERDETVRAILLNNAAYKRGDSFDATVTITADVLPSVTIAATDDAAEEEGTTTGQFTVTRTGDTTEPLEVTVAITGTATDTDDYTTIPTTVTIPADQATATITVTPVDDAVGETDETVIVTVQPAVAYTVGVDDNATVTIADNEPVITIAATDDTAEEEGTTTGEFTVTRTGDTAGDLVVQLNVTGTATATDDYTAIPATVTIPDGQASATITVTPADDIVTDVDETVIVTIADDTPYTVGVDDSATVTITDNEPVVSVLATDADAAEAGVDTGTFTISRTGDTTGALTVNYTITGTATDTDDYATLSGTVDIPDGQSSVTVAVTPVDDGDIEADETVILTIDPDAAYTVSVIDEGTVTIVSDD</sequence>
<protein>
    <submittedName>
        <fullName evidence="5">Calx-beta domain protein</fullName>
    </submittedName>
</protein>
<dbReference type="RefSeq" id="WP_145446990.1">
    <property type="nucleotide sequence ID" value="NZ_CP036280.1"/>
</dbReference>
<feature type="domain" description="Calx-beta" evidence="4">
    <location>
        <begin position="1182"/>
        <end position="1282"/>
    </location>
</feature>
<evidence type="ECO:0000256" key="3">
    <source>
        <dbReference type="ARBA" id="ARBA00022837"/>
    </source>
</evidence>
<dbReference type="EMBL" id="CP036280">
    <property type="protein sequence ID" value="QDU72836.1"/>
    <property type="molecule type" value="Genomic_DNA"/>
</dbReference>
<dbReference type="SMART" id="SM00237">
    <property type="entry name" value="Calx_beta"/>
    <property type="match status" value="19"/>
</dbReference>
<accession>A0A518C0T7</accession>
<dbReference type="InterPro" id="IPR003644">
    <property type="entry name" value="Calx_beta"/>
</dbReference>
<evidence type="ECO:0000256" key="1">
    <source>
        <dbReference type="ARBA" id="ARBA00022729"/>
    </source>
</evidence>
<dbReference type="PANTHER" id="PTHR46682:SF1">
    <property type="entry name" value="ADHESION G-PROTEIN COUPLED RECEPTOR V1"/>
    <property type="match status" value="1"/>
</dbReference>
<dbReference type="InterPro" id="IPR010620">
    <property type="entry name" value="SBBP_repeat"/>
</dbReference>
<feature type="domain" description="Calx-beta" evidence="4">
    <location>
        <begin position="2180"/>
        <end position="2276"/>
    </location>
</feature>
<keyword evidence="2" id="KW-0677">Repeat</keyword>
<feature type="domain" description="Calx-beta" evidence="4">
    <location>
        <begin position="2289"/>
        <end position="2385"/>
    </location>
</feature>
<feature type="domain" description="Calx-beta" evidence="4">
    <location>
        <begin position="1295"/>
        <end position="1391"/>
    </location>
</feature>
<feature type="domain" description="Calx-beta" evidence="4">
    <location>
        <begin position="959"/>
        <end position="1057"/>
    </location>
</feature>
<organism evidence="5 6">
    <name type="scientific">Mucisphaera calidilacus</name>
    <dbReference type="NCBI Taxonomy" id="2527982"/>
    <lineage>
        <taxon>Bacteria</taxon>
        <taxon>Pseudomonadati</taxon>
        <taxon>Planctomycetota</taxon>
        <taxon>Phycisphaerae</taxon>
        <taxon>Phycisphaerales</taxon>
        <taxon>Phycisphaeraceae</taxon>
        <taxon>Mucisphaera</taxon>
    </lineage>
</organism>
<dbReference type="Gene3D" id="2.60.40.2030">
    <property type="match status" value="19"/>
</dbReference>
<evidence type="ECO:0000259" key="4">
    <source>
        <dbReference type="SMART" id="SM00237"/>
    </source>
</evidence>
<dbReference type="GO" id="GO:0016020">
    <property type="term" value="C:membrane"/>
    <property type="evidence" value="ECO:0007669"/>
    <property type="project" value="InterPro"/>
</dbReference>
<dbReference type="NCBIfam" id="NF012209">
    <property type="entry name" value="LEPR-8K"/>
    <property type="match status" value="1"/>
</dbReference>
<dbReference type="Pfam" id="PF03160">
    <property type="entry name" value="Calx-beta"/>
    <property type="match status" value="14"/>
</dbReference>
<dbReference type="PANTHER" id="PTHR46682">
    <property type="entry name" value="ADHESION G-PROTEIN COUPLED RECEPTOR V1"/>
    <property type="match status" value="1"/>
</dbReference>
<dbReference type="GO" id="GO:0004190">
    <property type="term" value="F:aspartic-type endopeptidase activity"/>
    <property type="evidence" value="ECO:0007669"/>
    <property type="project" value="InterPro"/>
</dbReference>
<feature type="domain" description="Calx-beta" evidence="4">
    <location>
        <begin position="2507"/>
        <end position="2604"/>
    </location>
</feature>
<dbReference type="GO" id="GO:0004930">
    <property type="term" value="F:G protein-coupled receptor activity"/>
    <property type="evidence" value="ECO:0007669"/>
    <property type="project" value="InterPro"/>
</dbReference>
<gene>
    <name evidence="5" type="ORF">Pan265_27120</name>
</gene>
<dbReference type="InterPro" id="IPR001969">
    <property type="entry name" value="Aspartic_peptidase_AS"/>
</dbReference>
<feature type="domain" description="Calx-beta" evidence="4">
    <location>
        <begin position="1958"/>
        <end position="2058"/>
    </location>
</feature>
<feature type="domain" description="Calx-beta" evidence="4">
    <location>
        <begin position="1622"/>
        <end position="1718"/>
    </location>
</feature>
<dbReference type="InterPro" id="IPR053786">
    <property type="entry name" value="LEPRxLL_CS"/>
</dbReference>